<name>A0A6V8LR56_9BACT</name>
<keyword evidence="3" id="KW-1185">Reference proteome</keyword>
<gene>
    <name evidence="2" type="ORF">NNJEOMEG_00434</name>
</gene>
<dbReference type="Proteomes" id="UP000494245">
    <property type="component" value="Unassembled WGS sequence"/>
</dbReference>
<sequence length="124" mass="13312">MRSAFATALIVTLLHLASPSWAGRFDGVYEGEFLGEFTGRISIVVRGEEVQGEMSNKHGFSGTIAGKVDPETGRIACDLTGKFLFLKFNGIAAGALQGEGAQGEWAAQGMRKDKGTWYVVLAQR</sequence>
<reference evidence="2 3" key="2">
    <citation type="submission" date="2020-05" db="EMBL/GenBank/DDBJ databases">
        <title>Draft genome sequence of Desulfovibrio sp. strainFSS-1.</title>
        <authorList>
            <person name="Shimoshige H."/>
            <person name="Kobayashi H."/>
            <person name="Maekawa T."/>
        </authorList>
    </citation>
    <scope>NUCLEOTIDE SEQUENCE [LARGE SCALE GENOMIC DNA]</scope>
    <source>
        <strain evidence="2 3">SIID29052-01</strain>
    </source>
</reference>
<accession>A0A6V8LR56</accession>
<dbReference type="EMBL" id="BLTE01000001">
    <property type="protein sequence ID" value="GFK92609.1"/>
    <property type="molecule type" value="Genomic_DNA"/>
</dbReference>
<dbReference type="RefSeq" id="WP_173080829.1">
    <property type="nucleotide sequence ID" value="NZ_BLTE01000001.1"/>
</dbReference>
<protein>
    <submittedName>
        <fullName evidence="2">Uncharacterized protein</fullName>
    </submittedName>
</protein>
<comment type="caution">
    <text evidence="2">The sequence shown here is derived from an EMBL/GenBank/DDBJ whole genome shotgun (WGS) entry which is preliminary data.</text>
</comment>
<reference evidence="2 3" key="1">
    <citation type="submission" date="2020-04" db="EMBL/GenBank/DDBJ databases">
        <authorList>
            <consortium name="Desulfovibrio sp. FSS-1 genome sequencing consortium"/>
            <person name="Shimoshige H."/>
            <person name="Kobayashi H."/>
            <person name="Maekawa T."/>
        </authorList>
    </citation>
    <scope>NUCLEOTIDE SEQUENCE [LARGE SCALE GENOMIC DNA]</scope>
    <source>
        <strain evidence="2 3">SIID29052-01</strain>
    </source>
</reference>
<evidence type="ECO:0000313" key="3">
    <source>
        <dbReference type="Proteomes" id="UP000494245"/>
    </source>
</evidence>
<proteinExistence type="predicted"/>
<keyword evidence="1" id="KW-0732">Signal</keyword>
<feature type="chain" id="PRO_5028875482" evidence="1">
    <location>
        <begin position="23"/>
        <end position="124"/>
    </location>
</feature>
<dbReference type="AlphaFoldDB" id="A0A6V8LR56"/>
<feature type="signal peptide" evidence="1">
    <location>
        <begin position="1"/>
        <end position="22"/>
    </location>
</feature>
<organism evidence="2 3">
    <name type="scientific">Fundidesulfovibrio magnetotacticus</name>
    <dbReference type="NCBI Taxonomy" id="2730080"/>
    <lineage>
        <taxon>Bacteria</taxon>
        <taxon>Pseudomonadati</taxon>
        <taxon>Thermodesulfobacteriota</taxon>
        <taxon>Desulfovibrionia</taxon>
        <taxon>Desulfovibrionales</taxon>
        <taxon>Desulfovibrionaceae</taxon>
        <taxon>Fundidesulfovibrio</taxon>
    </lineage>
</organism>
<evidence type="ECO:0000313" key="2">
    <source>
        <dbReference type="EMBL" id="GFK92609.1"/>
    </source>
</evidence>
<evidence type="ECO:0000256" key="1">
    <source>
        <dbReference type="SAM" id="SignalP"/>
    </source>
</evidence>